<dbReference type="PANTHER" id="PTHR11927:SF9">
    <property type="entry name" value="L-FUCOSYLTRANSFERASE"/>
    <property type="match status" value="1"/>
</dbReference>
<proteinExistence type="predicted"/>
<evidence type="ECO:0000256" key="1">
    <source>
        <dbReference type="ARBA" id="ARBA00022676"/>
    </source>
</evidence>
<dbReference type="EMBL" id="JAVIKH010000005">
    <property type="protein sequence ID" value="MDX8335948.1"/>
    <property type="molecule type" value="Genomic_DNA"/>
</dbReference>
<protein>
    <submittedName>
        <fullName evidence="3">Alpha-1,2-fucosyltransferase</fullName>
    </submittedName>
</protein>
<organism evidence="3 4">
    <name type="scientific">Candidatus Cetobacterium colombiensis</name>
    <dbReference type="NCBI Taxonomy" id="3073100"/>
    <lineage>
        <taxon>Bacteria</taxon>
        <taxon>Fusobacteriati</taxon>
        <taxon>Fusobacteriota</taxon>
        <taxon>Fusobacteriia</taxon>
        <taxon>Fusobacteriales</taxon>
        <taxon>Fusobacteriaceae</taxon>
        <taxon>Cetobacterium</taxon>
    </lineage>
</organism>
<sequence length="293" mass="35100">MKLVNISGGLGNQMFQYAFYLSLKNKNKNKNIFCDISFYKITNSHNGFELKNIFKVNESEFKNKYYSNNIIWKVLREILKKIKLLDIKKNIGGEYKENLDKLDSFLTIYDGYWQNEKYFKDIEDELREKFVFTKIEDSRNLKILKKIQQTNSVSIHIRRGDYIGHPHLDGLAPIKYYKDAIEYIKSKIENPIFIIFSNDIKWCKEKLKLEEDQVEFIDWNIKEKSYIDMQLMSNCKHNIIPNSSFSWWGAWLNKNSNKIVIAPEKWFKGIDEKNYKEIVPKSWIKMNNFNTEE</sequence>
<dbReference type="PANTHER" id="PTHR11927">
    <property type="entry name" value="GALACTOSIDE 2-L-FUCOSYLTRANSFERASE"/>
    <property type="match status" value="1"/>
</dbReference>
<evidence type="ECO:0000313" key="4">
    <source>
        <dbReference type="Proteomes" id="UP001279681"/>
    </source>
</evidence>
<dbReference type="Pfam" id="PF01531">
    <property type="entry name" value="Glyco_transf_11"/>
    <property type="match status" value="1"/>
</dbReference>
<keyword evidence="1" id="KW-0328">Glycosyltransferase</keyword>
<evidence type="ECO:0000256" key="2">
    <source>
        <dbReference type="ARBA" id="ARBA00022679"/>
    </source>
</evidence>
<reference evidence="4" key="1">
    <citation type="submission" date="2023-07" db="EMBL/GenBank/DDBJ databases">
        <authorList>
            <person name="Colorado M.A."/>
            <person name="Villamil L.M."/>
            <person name="Melo J.F."/>
            <person name="Rodriguez J.A."/>
            <person name="Ruiz R.Y."/>
        </authorList>
    </citation>
    <scope>NUCLEOTIDE SEQUENCE [LARGE SCALE GENOMIC DNA]</scope>
    <source>
        <strain evidence="4">C33</strain>
    </source>
</reference>
<dbReference type="Proteomes" id="UP001279681">
    <property type="component" value="Unassembled WGS sequence"/>
</dbReference>
<dbReference type="Gene3D" id="3.40.50.11350">
    <property type="match status" value="1"/>
</dbReference>
<dbReference type="InterPro" id="IPR002516">
    <property type="entry name" value="Glyco_trans_11"/>
</dbReference>
<keyword evidence="2" id="KW-0808">Transferase</keyword>
<dbReference type="CDD" id="cd11301">
    <property type="entry name" value="Fut1_Fut2_like"/>
    <property type="match status" value="1"/>
</dbReference>
<comment type="caution">
    <text evidence="3">The sequence shown here is derived from an EMBL/GenBank/DDBJ whole genome shotgun (WGS) entry which is preliminary data.</text>
</comment>
<accession>A0ABU4WBT5</accession>
<dbReference type="RefSeq" id="WP_320313352.1">
    <property type="nucleotide sequence ID" value="NZ_JAVIKH010000005.1"/>
</dbReference>
<name>A0ABU4WBT5_9FUSO</name>
<keyword evidence="4" id="KW-1185">Reference proteome</keyword>
<evidence type="ECO:0000313" key="3">
    <source>
        <dbReference type="EMBL" id="MDX8335948.1"/>
    </source>
</evidence>
<gene>
    <name evidence="3" type="ORF">RFV38_05470</name>
</gene>